<reference evidence="3 4" key="1">
    <citation type="journal article" date="2005" name="Genome Res.">
        <title>Complete genome sequence of the hyperthermophilic archaeon Thermococcus kodakaraensis KOD1 and comparison with Pyrococcus genomes.</title>
        <authorList>
            <person name="Fukui T."/>
            <person name="Atomi H."/>
            <person name="Kanai T."/>
            <person name="Matsumi R."/>
            <person name="Fujiwara S."/>
            <person name="Imanaka T."/>
        </authorList>
    </citation>
    <scope>NUCLEOTIDE SEQUENCE [LARGE SCALE GENOMIC DNA]</scope>
    <source>
        <strain evidence="4">ATCC BAA-918 / JCM 12380 / KOD1</strain>
    </source>
</reference>
<feature type="region of interest" description="Disordered" evidence="1">
    <location>
        <begin position="66"/>
        <end position="145"/>
    </location>
</feature>
<dbReference type="EMBL" id="AP006878">
    <property type="protein sequence ID" value="BAD85549.1"/>
    <property type="molecule type" value="Genomic_DNA"/>
</dbReference>
<evidence type="ECO:0000313" key="4">
    <source>
        <dbReference type="Proteomes" id="UP000000536"/>
    </source>
</evidence>
<gene>
    <name evidence="3" type="ordered locus">TK1360</name>
</gene>
<sequence length="221" mass="24912">MVRPVGDGERKYYICLRCGHRFWSRAKKPQCSVCRSKRVMLYEDFLKLPEEEKQKLLGGFKVQQVHGDEQGERVKSGDSQGDSKVVSGDVEGNPSESPGESGGDRVKMGESPEITKNPQVKKGDSPKIPQVNSGDTKGEKVKGERVKRFSLPRPKLSWKVYAIGIGLAFAYYLYKVGWFDELFRHLKRLGALKDAKEDEEDKPVVRSSPVLGKIEENLRRG</sequence>
<keyword evidence="2" id="KW-1133">Transmembrane helix</keyword>
<dbReference type="KEGG" id="tko:TK1360"/>
<evidence type="ECO:0000313" key="3">
    <source>
        <dbReference type="EMBL" id="BAD85549.1"/>
    </source>
</evidence>
<dbReference type="STRING" id="69014.TK1360"/>
<dbReference type="RefSeq" id="WP_011250311.1">
    <property type="nucleotide sequence ID" value="NC_006624.1"/>
</dbReference>
<feature type="compositionally biased region" description="Basic and acidic residues" evidence="1">
    <location>
        <begin position="136"/>
        <end position="145"/>
    </location>
</feature>
<dbReference type="PATRIC" id="fig|69014.16.peg.1326"/>
<accession>Q5JGW2</accession>
<dbReference type="AlphaFoldDB" id="Q5JGW2"/>
<feature type="compositionally biased region" description="Basic and acidic residues" evidence="1">
    <location>
        <begin position="66"/>
        <end position="76"/>
    </location>
</feature>
<keyword evidence="2" id="KW-0812">Transmembrane</keyword>
<dbReference type="HOGENOM" id="CLU_1253644_0_0_2"/>
<dbReference type="EnsemblBacteria" id="BAD85549">
    <property type="protein sequence ID" value="BAD85549"/>
    <property type="gene ID" value="TK1360"/>
</dbReference>
<organism evidence="3 4">
    <name type="scientific">Thermococcus kodakarensis (strain ATCC BAA-918 / JCM 12380 / KOD1)</name>
    <name type="common">Pyrococcus kodakaraensis (strain KOD1)</name>
    <dbReference type="NCBI Taxonomy" id="69014"/>
    <lineage>
        <taxon>Archaea</taxon>
        <taxon>Methanobacteriati</taxon>
        <taxon>Methanobacteriota</taxon>
        <taxon>Thermococci</taxon>
        <taxon>Thermococcales</taxon>
        <taxon>Thermococcaceae</taxon>
        <taxon>Thermococcus</taxon>
    </lineage>
</organism>
<evidence type="ECO:0000256" key="1">
    <source>
        <dbReference type="SAM" id="MobiDB-lite"/>
    </source>
</evidence>
<evidence type="ECO:0000256" key="2">
    <source>
        <dbReference type="SAM" id="Phobius"/>
    </source>
</evidence>
<name>Q5JGW2_THEKO</name>
<feature type="transmembrane region" description="Helical" evidence="2">
    <location>
        <begin position="156"/>
        <end position="174"/>
    </location>
</feature>
<dbReference type="Proteomes" id="UP000000536">
    <property type="component" value="Chromosome"/>
</dbReference>
<dbReference type="eggNOG" id="arCOG04838">
    <property type="taxonomic scope" value="Archaea"/>
</dbReference>
<keyword evidence="4" id="KW-1185">Reference proteome</keyword>
<protein>
    <submittedName>
        <fullName evidence="3">Uncharacterized protein</fullName>
    </submittedName>
</protein>
<keyword evidence="2" id="KW-0472">Membrane</keyword>
<proteinExistence type="predicted"/>
<dbReference type="GeneID" id="78447880"/>
<dbReference type="OrthoDB" id="102288at2157"/>
<dbReference type="InParanoid" id="Q5JGW2"/>